<feature type="binding site" evidence="6">
    <location>
        <begin position="16"/>
        <end position="17"/>
    </location>
    <ligand>
        <name>substrate</name>
    </ligand>
</feature>
<evidence type="ECO:0000256" key="1">
    <source>
        <dbReference type="ARBA" id="ARBA00008944"/>
    </source>
</evidence>
<dbReference type="PANTHER" id="PTHR10277">
    <property type="entry name" value="HOMOCITRATE SYNTHASE-RELATED"/>
    <property type="match status" value="1"/>
</dbReference>
<keyword evidence="10" id="KW-1185">Reference proteome</keyword>
<feature type="binding site" evidence="6">
    <location>
        <position position="198"/>
    </location>
    <ligand>
        <name>Mn(2+)</name>
        <dbReference type="ChEBI" id="CHEBI:29035"/>
    </ligand>
</feature>
<dbReference type="InterPro" id="IPR012425">
    <property type="entry name" value="DmpG_comm"/>
</dbReference>
<sequence>MTKKTQQIIVSDPTLRDGSHAISHQMDLEYIRQYATAADQAGVDIIEVGHGNGLGASSVQLGLAKYSDRDMLKIARLAVNNNKIGVHIIPGFGVIDRDLAMAVDEGVDVVRVASHCTEADITKRHINYAARAGCEVFGVLMMSHLANAETLLAEATKMQDYGANGIILMDSAGAYMMHDVRAKVAHLVNHLNIQVGFHAHNNLGLAIANSLTAIDAGATIIDGTAYGFGAGSGNAAIEVLVATMSKLNIKTQIDLDKLFDAVEIARDLFIKTVPHISTLSLVSGLTGIFSGFIKPVKKAAADFGVCPREIFYELSRQKILAGQEDLIIAAAQALAVKKDCMS</sequence>
<feature type="active site" description="Proton acceptor" evidence="6">
    <location>
        <position position="20"/>
    </location>
</feature>
<dbReference type="GO" id="GO:0003852">
    <property type="term" value="F:2-isopropylmalate synthase activity"/>
    <property type="evidence" value="ECO:0007669"/>
    <property type="project" value="TreeGrafter"/>
</dbReference>
<evidence type="ECO:0000256" key="5">
    <source>
        <dbReference type="ARBA" id="ARBA00023239"/>
    </source>
</evidence>
<name>A0A8J2Z565_9GAMM</name>
<feature type="domain" description="Pyruvate carboxyltransferase" evidence="8">
    <location>
        <begin position="8"/>
        <end position="259"/>
    </location>
</feature>
<dbReference type="AlphaFoldDB" id="A0A8J2Z565"/>
<keyword evidence="5 6" id="KW-0456">Lyase</keyword>
<comment type="caution">
    <text evidence="9">The sequence shown here is derived from an EMBL/GenBank/DDBJ whole genome shotgun (WGS) entry which is preliminary data.</text>
</comment>
<dbReference type="PANTHER" id="PTHR10277:SF9">
    <property type="entry name" value="2-ISOPROPYLMALATE SYNTHASE 1, CHLOROPLASTIC-RELATED"/>
    <property type="match status" value="1"/>
</dbReference>
<reference evidence="9" key="2">
    <citation type="submission" date="2020-09" db="EMBL/GenBank/DDBJ databases">
        <authorList>
            <person name="Sun Q."/>
            <person name="Zhou Y."/>
        </authorList>
    </citation>
    <scope>NUCLEOTIDE SEQUENCE</scope>
    <source>
        <strain evidence="9">CGMCC 1.15758</strain>
    </source>
</reference>
<keyword evidence="4 6" id="KW-0464">Manganese</keyword>
<evidence type="ECO:0000313" key="9">
    <source>
        <dbReference type="EMBL" id="GGG00580.1"/>
    </source>
</evidence>
<protein>
    <recommendedName>
        <fullName evidence="6 7">4-hydroxy-2-oxovalerate aldolase</fullName>
        <shortName evidence="6">HOA</shortName>
        <ecNumber evidence="6 7">4.1.3.39</ecNumber>
    </recommendedName>
    <alternativeName>
        <fullName evidence="6">4-hydroxy-2-keto-pentanoic acid aldolase</fullName>
    </alternativeName>
    <alternativeName>
        <fullName evidence="6">4-hydroxy-2-oxopentanoate aldolase</fullName>
    </alternativeName>
</protein>
<dbReference type="InterPro" id="IPR013785">
    <property type="entry name" value="Aldolase_TIM"/>
</dbReference>
<dbReference type="EC" id="4.1.3.39" evidence="6 7"/>
<dbReference type="GO" id="GO:0009098">
    <property type="term" value="P:L-leucine biosynthetic process"/>
    <property type="evidence" value="ECO:0007669"/>
    <property type="project" value="TreeGrafter"/>
</dbReference>
<gene>
    <name evidence="9" type="primary">mhpE</name>
    <name evidence="9" type="ORF">GCM10010995_17400</name>
</gene>
<dbReference type="Pfam" id="PF00682">
    <property type="entry name" value="HMGL-like"/>
    <property type="match status" value="1"/>
</dbReference>
<dbReference type="SUPFAM" id="SSF51569">
    <property type="entry name" value="Aldolase"/>
    <property type="match status" value="1"/>
</dbReference>
<comment type="caution">
    <text evidence="6">Lacks conserved residue(s) required for the propagation of feature annotation.</text>
</comment>
<evidence type="ECO:0000313" key="10">
    <source>
        <dbReference type="Proteomes" id="UP000636949"/>
    </source>
</evidence>
<dbReference type="SUPFAM" id="SSF89000">
    <property type="entry name" value="post-HMGL domain-like"/>
    <property type="match status" value="1"/>
</dbReference>
<comment type="catalytic activity">
    <reaction evidence="6">
        <text>(S)-4-hydroxy-2-oxopentanoate = acetaldehyde + pyruvate</text>
        <dbReference type="Rhea" id="RHEA:22624"/>
        <dbReference type="ChEBI" id="CHEBI:15343"/>
        <dbReference type="ChEBI" id="CHEBI:15361"/>
        <dbReference type="ChEBI" id="CHEBI:73143"/>
        <dbReference type="EC" id="4.1.3.39"/>
    </reaction>
</comment>
<dbReference type="CDD" id="cd07943">
    <property type="entry name" value="DRE_TIM_HOA"/>
    <property type="match status" value="1"/>
</dbReference>
<feature type="binding site" evidence="6">
    <location>
        <position position="198"/>
    </location>
    <ligand>
        <name>substrate</name>
    </ligand>
</feature>
<dbReference type="NCBIfam" id="NF006049">
    <property type="entry name" value="PRK08195.1"/>
    <property type="match status" value="1"/>
</dbReference>
<evidence type="ECO:0000259" key="8">
    <source>
        <dbReference type="PROSITE" id="PS50991"/>
    </source>
</evidence>
<comment type="similarity">
    <text evidence="1 6">Belongs to the 4-hydroxy-2-oxovalerate aldolase family.</text>
</comment>
<feature type="binding site" evidence="6">
    <location>
        <position position="171"/>
    </location>
    <ligand>
        <name>substrate</name>
    </ligand>
</feature>
<dbReference type="HAMAP" id="MF_01656">
    <property type="entry name" value="HOA"/>
    <property type="match status" value="1"/>
</dbReference>
<dbReference type="Gene3D" id="1.10.8.60">
    <property type="match status" value="1"/>
</dbReference>
<dbReference type="Proteomes" id="UP000636949">
    <property type="component" value="Unassembled WGS sequence"/>
</dbReference>
<accession>A0A8J2Z565</accession>
<dbReference type="RefSeq" id="WP_117003015.1">
    <property type="nucleotide sequence ID" value="NZ_BMJS01000020.1"/>
</dbReference>
<evidence type="ECO:0000256" key="2">
    <source>
        <dbReference type="ARBA" id="ARBA00022723"/>
    </source>
</evidence>
<dbReference type="Pfam" id="PF07836">
    <property type="entry name" value="DmpG_comm"/>
    <property type="match status" value="1"/>
</dbReference>
<evidence type="ECO:0000256" key="7">
    <source>
        <dbReference type="NCBIfam" id="TIGR03217"/>
    </source>
</evidence>
<dbReference type="GO" id="GO:0008701">
    <property type="term" value="F:4-hydroxy-2-oxovalerate aldolase activity"/>
    <property type="evidence" value="ECO:0007669"/>
    <property type="project" value="UniProtKB-UniRule"/>
</dbReference>
<dbReference type="InterPro" id="IPR035685">
    <property type="entry name" value="DRE_TIM_HOA"/>
</dbReference>
<dbReference type="GO" id="GO:0030145">
    <property type="term" value="F:manganese ion binding"/>
    <property type="evidence" value="ECO:0007669"/>
    <property type="project" value="UniProtKB-UniRule"/>
</dbReference>
<proteinExistence type="inferred from homology"/>
<evidence type="ECO:0000256" key="6">
    <source>
        <dbReference type="HAMAP-Rule" id="MF_01656"/>
    </source>
</evidence>
<dbReference type="NCBIfam" id="TIGR03217">
    <property type="entry name" value="4OH_2_O_val_ald"/>
    <property type="match status" value="1"/>
</dbReference>
<organism evidence="9 10">
    <name type="scientific">Cysteiniphilum litorale</name>
    <dbReference type="NCBI Taxonomy" id="2056700"/>
    <lineage>
        <taxon>Bacteria</taxon>
        <taxon>Pseudomonadati</taxon>
        <taxon>Pseudomonadota</taxon>
        <taxon>Gammaproteobacteria</taxon>
        <taxon>Thiotrichales</taxon>
        <taxon>Fastidiosibacteraceae</taxon>
        <taxon>Cysteiniphilum</taxon>
    </lineage>
</organism>
<feature type="binding site" evidence="6">
    <location>
        <position position="17"/>
    </location>
    <ligand>
        <name>Mn(2+)</name>
        <dbReference type="ChEBI" id="CHEBI:29035"/>
    </ligand>
</feature>
<dbReference type="InterPro" id="IPR017629">
    <property type="entry name" value="4OH_2_O-val_aldolase"/>
</dbReference>
<dbReference type="Gene3D" id="3.20.20.70">
    <property type="entry name" value="Aldolase class I"/>
    <property type="match status" value="1"/>
</dbReference>
<keyword evidence="3 6" id="KW-0058">Aromatic hydrocarbons catabolism</keyword>
<dbReference type="InterPro" id="IPR050073">
    <property type="entry name" value="2-IPM_HCS-like"/>
</dbReference>
<evidence type="ECO:0000256" key="3">
    <source>
        <dbReference type="ARBA" id="ARBA00022797"/>
    </source>
</evidence>
<feature type="site" description="Transition state stabilizer" evidence="6">
    <location>
        <position position="16"/>
    </location>
</feature>
<feature type="binding site" evidence="6">
    <location>
        <position position="200"/>
    </location>
    <ligand>
        <name>Mn(2+)</name>
        <dbReference type="ChEBI" id="CHEBI:29035"/>
    </ligand>
</feature>
<keyword evidence="2 6" id="KW-0479">Metal-binding</keyword>
<evidence type="ECO:0000256" key="4">
    <source>
        <dbReference type="ARBA" id="ARBA00023211"/>
    </source>
</evidence>
<dbReference type="OrthoDB" id="9803573at2"/>
<dbReference type="EMBL" id="BMJS01000020">
    <property type="protein sequence ID" value="GGG00580.1"/>
    <property type="molecule type" value="Genomic_DNA"/>
</dbReference>
<dbReference type="InterPro" id="IPR000891">
    <property type="entry name" value="PYR_CT"/>
</dbReference>
<dbReference type="PROSITE" id="PS50991">
    <property type="entry name" value="PYR_CT"/>
    <property type="match status" value="1"/>
</dbReference>
<reference evidence="9" key="1">
    <citation type="journal article" date="2014" name="Int. J. Syst. Evol. Microbiol.">
        <title>Complete genome sequence of Corynebacterium casei LMG S-19264T (=DSM 44701T), isolated from a smear-ripened cheese.</title>
        <authorList>
            <consortium name="US DOE Joint Genome Institute (JGI-PGF)"/>
            <person name="Walter F."/>
            <person name="Albersmeier A."/>
            <person name="Kalinowski J."/>
            <person name="Ruckert C."/>
        </authorList>
    </citation>
    <scope>NUCLEOTIDE SEQUENCE</scope>
    <source>
        <strain evidence="9">CGMCC 1.15758</strain>
    </source>
</reference>